<dbReference type="Gene3D" id="1.10.10.60">
    <property type="entry name" value="Homeodomain-like"/>
    <property type="match status" value="1"/>
</dbReference>
<dbReference type="InterPro" id="IPR025944">
    <property type="entry name" value="Sigma_54_int_dom_CS"/>
</dbReference>
<dbReference type="PANTHER" id="PTHR32071:SF57">
    <property type="entry name" value="C4-DICARBOXYLATE TRANSPORT TRANSCRIPTIONAL REGULATORY PROTEIN DCTD"/>
    <property type="match status" value="1"/>
</dbReference>
<dbReference type="Pfam" id="PF25601">
    <property type="entry name" value="AAA_lid_14"/>
    <property type="match status" value="1"/>
</dbReference>
<evidence type="ECO:0000256" key="4">
    <source>
        <dbReference type="ARBA" id="ARBA00023125"/>
    </source>
</evidence>
<dbReference type="SUPFAM" id="SSF49879">
    <property type="entry name" value="SMAD/FHA domain"/>
    <property type="match status" value="1"/>
</dbReference>
<dbReference type="CDD" id="cd00009">
    <property type="entry name" value="AAA"/>
    <property type="match status" value="1"/>
</dbReference>
<keyword evidence="9" id="KW-1185">Reference proteome</keyword>
<dbReference type="RefSeq" id="WP_394821511.1">
    <property type="nucleotide sequence ID" value="NZ_CP089984.1"/>
</dbReference>
<feature type="domain" description="Sigma-54 factor interaction" evidence="7">
    <location>
        <begin position="131"/>
        <end position="356"/>
    </location>
</feature>
<dbReference type="InterPro" id="IPR027417">
    <property type="entry name" value="P-loop_NTPase"/>
</dbReference>
<dbReference type="Pfam" id="PF00158">
    <property type="entry name" value="Sigma54_activat"/>
    <property type="match status" value="1"/>
</dbReference>
<evidence type="ECO:0000256" key="3">
    <source>
        <dbReference type="ARBA" id="ARBA00023015"/>
    </source>
</evidence>
<evidence type="ECO:0000256" key="2">
    <source>
        <dbReference type="ARBA" id="ARBA00022840"/>
    </source>
</evidence>
<dbReference type="SUPFAM" id="SSF46689">
    <property type="entry name" value="Homeodomain-like"/>
    <property type="match status" value="1"/>
</dbReference>
<reference evidence="8 9" key="1">
    <citation type="submission" date="2021-12" db="EMBL/GenBank/DDBJ databases">
        <title>Discovery of the Pendulisporaceae a myxobacterial family with distinct sporulation behavior and unique specialized metabolism.</title>
        <authorList>
            <person name="Garcia R."/>
            <person name="Popoff A."/>
            <person name="Bader C.D."/>
            <person name="Loehr J."/>
            <person name="Walesch S."/>
            <person name="Walt C."/>
            <person name="Boldt J."/>
            <person name="Bunk B."/>
            <person name="Haeckl F.J.F.P.J."/>
            <person name="Gunesch A.P."/>
            <person name="Birkelbach J."/>
            <person name="Nuebel U."/>
            <person name="Pietschmann T."/>
            <person name="Bach T."/>
            <person name="Mueller R."/>
        </authorList>
    </citation>
    <scope>NUCLEOTIDE SEQUENCE [LARGE SCALE GENOMIC DNA]</scope>
    <source>
        <strain evidence="8 9">MSr11954</strain>
    </source>
</reference>
<dbReference type="SMART" id="SM00240">
    <property type="entry name" value="FHA"/>
    <property type="match status" value="1"/>
</dbReference>
<evidence type="ECO:0000256" key="5">
    <source>
        <dbReference type="ARBA" id="ARBA00023163"/>
    </source>
</evidence>
<dbReference type="InterPro" id="IPR058031">
    <property type="entry name" value="AAA_lid_NorR"/>
</dbReference>
<keyword evidence="2" id="KW-0067">ATP-binding</keyword>
<keyword evidence="4" id="KW-0238">DNA-binding</keyword>
<evidence type="ECO:0000313" key="8">
    <source>
        <dbReference type="EMBL" id="WXB11896.1"/>
    </source>
</evidence>
<dbReference type="SUPFAM" id="SSF52540">
    <property type="entry name" value="P-loop containing nucleoside triphosphate hydrolases"/>
    <property type="match status" value="1"/>
</dbReference>
<dbReference type="InterPro" id="IPR002078">
    <property type="entry name" value="Sigma_54_int"/>
</dbReference>
<evidence type="ECO:0000256" key="1">
    <source>
        <dbReference type="ARBA" id="ARBA00022741"/>
    </source>
</evidence>
<dbReference type="PANTHER" id="PTHR32071">
    <property type="entry name" value="TRANSCRIPTIONAL REGULATORY PROTEIN"/>
    <property type="match status" value="1"/>
</dbReference>
<accession>A0ABZ2LQ51</accession>
<dbReference type="InterPro" id="IPR008984">
    <property type="entry name" value="SMAD_FHA_dom_sf"/>
</dbReference>
<feature type="domain" description="FHA" evidence="6">
    <location>
        <begin position="42"/>
        <end position="91"/>
    </location>
</feature>
<gene>
    <name evidence="8" type="ORF">LZC94_29070</name>
</gene>
<dbReference type="EMBL" id="CP089984">
    <property type="protein sequence ID" value="WXB11896.1"/>
    <property type="molecule type" value="Genomic_DNA"/>
</dbReference>
<dbReference type="Gene3D" id="3.40.50.300">
    <property type="entry name" value="P-loop containing nucleotide triphosphate hydrolases"/>
    <property type="match status" value="1"/>
</dbReference>
<name>A0ABZ2LQ51_9BACT</name>
<dbReference type="Gene3D" id="2.60.200.20">
    <property type="match status" value="1"/>
</dbReference>
<dbReference type="Pfam" id="PF00498">
    <property type="entry name" value="FHA"/>
    <property type="match status" value="1"/>
</dbReference>
<dbReference type="InterPro" id="IPR025943">
    <property type="entry name" value="Sigma_54_int_dom_ATP-bd_2"/>
</dbReference>
<keyword evidence="5" id="KW-0804">Transcription</keyword>
<dbReference type="PROSITE" id="PS50006">
    <property type="entry name" value="FHA_DOMAIN"/>
    <property type="match status" value="1"/>
</dbReference>
<dbReference type="CDD" id="cd00060">
    <property type="entry name" value="FHA"/>
    <property type="match status" value="1"/>
</dbReference>
<dbReference type="Proteomes" id="UP001370348">
    <property type="component" value="Chromosome"/>
</dbReference>
<dbReference type="SMART" id="SM00382">
    <property type="entry name" value="AAA"/>
    <property type="match status" value="1"/>
</dbReference>
<dbReference type="InterPro" id="IPR000253">
    <property type="entry name" value="FHA_dom"/>
</dbReference>
<keyword evidence="3" id="KW-0805">Transcription regulation</keyword>
<protein>
    <submittedName>
        <fullName evidence="8">Sigma 54-interacting transcriptional regulator</fullName>
    </submittedName>
</protein>
<dbReference type="InterPro" id="IPR009057">
    <property type="entry name" value="Homeodomain-like_sf"/>
</dbReference>
<keyword evidence="1" id="KW-0547">Nucleotide-binding</keyword>
<evidence type="ECO:0000259" key="6">
    <source>
        <dbReference type="PROSITE" id="PS50006"/>
    </source>
</evidence>
<dbReference type="PROSITE" id="PS00676">
    <property type="entry name" value="SIGMA54_INTERACT_2"/>
    <property type="match status" value="1"/>
</dbReference>
<evidence type="ECO:0000313" key="9">
    <source>
        <dbReference type="Proteomes" id="UP001370348"/>
    </source>
</evidence>
<dbReference type="Gene3D" id="1.10.8.60">
    <property type="match status" value="1"/>
</dbReference>
<dbReference type="InterPro" id="IPR003593">
    <property type="entry name" value="AAA+_ATPase"/>
</dbReference>
<evidence type="ECO:0000259" key="7">
    <source>
        <dbReference type="PROSITE" id="PS50045"/>
    </source>
</evidence>
<sequence length="448" mass="48564">MAQRITNLIERTRAHRGNRVRLVGASDSPLTARSVLLPAAGIVLGADSACDVQLEDSAVSRKHATIVPATGGFEVADLGSRNGTWLDGSRIERAMVAAGATLRIGHTLVQLLPAEEAIDIPPSDATSFGELLGASEPMRRVFAVLERASGSHAPVLLLGESGTGKELAARAIHERSPRRGGPFVVFDCGAASGTLIESELFGHKKGAFTGAYRDHAGAFASAHGGTLFLDEIGDLPLSLQPKLLRLLERSEVTPLGARAPERYDVRFIAATHRDLWADIGSGLFRGDLYYRLAVVEAHLPPLRQRKTDIPILVRALLRANGAIDSEVEGPKLERLLRYAWPGNVRELRNVIARAVALALPGSEFEQMPIVLRTETPADAEPIARADVPYLEAKEALLERFDRDYCTDLLQRAGSNLSEAARVAKIERKYLYRVLARAGIRPRPSEEDA</sequence>
<dbReference type="PROSITE" id="PS50045">
    <property type="entry name" value="SIGMA54_INTERACT_4"/>
    <property type="match status" value="1"/>
</dbReference>
<proteinExistence type="predicted"/>
<organism evidence="8 9">
    <name type="scientific">Pendulispora albinea</name>
    <dbReference type="NCBI Taxonomy" id="2741071"/>
    <lineage>
        <taxon>Bacteria</taxon>
        <taxon>Pseudomonadati</taxon>
        <taxon>Myxococcota</taxon>
        <taxon>Myxococcia</taxon>
        <taxon>Myxococcales</taxon>
        <taxon>Sorangiineae</taxon>
        <taxon>Pendulisporaceae</taxon>
        <taxon>Pendulispora</taxon>
    </lineage>
</organism>
<dbReference type="PROSITE" id="PS00688">
    <property type="entry name" value="SIGMA54_INTERACT_3"/>
    <property type="match status" value="1"/>
</dbReference>